<dbReference type="OrthoDB" id="285219at2759"/>
<feature type="compositionally biased region" description="Polar residues" evidence="1">
    <location>
        <begin position="217"/>
        <end position="227"/>
    </location>
</feature>
<keyword evidence="2" id="KW-1133">Transmembrane helix</keyword>
<evidence type="ECO:0000256" key="1">
    <source>
        <dbReference type="SAM" id="MobiDB-lite"/>
    </source>
</evidence>
<feature type="compositionally biased region" description="Basic and acidic residues" evidence="1">
    <location>
        <begin position="206"/>
        <end position="216"/>
    </location>
</feature>
<gene>
    <name evidence="4" type="ORF">DMN91_000091</name>
</gene>
<keyword evidence="2" id="KW-0812">Transmembrane</keyword>
<evidence type="ECO:0000313" key="4">
    <source>
        <dbReference type="EMBL" id="RLU26297.1"/>
    </source>
</evidence>
<feature type="transmembrane region" description="Helical" evidence="2">
    <location>
        <begin position="107"/>
        <end position="128"/>
    </location>
</feature>
<evidence type="ECO:0000256" key="2">
    <source>
        <dbReference type="SAM" id="Phobius"/>
    </source>
</evidence>
<comment type="caution">
    <text evidence="4">The sequence shown here is derived from an EMBL/GenBank/DDBJ whole genome shotgun (WGS) entry which is preliminary data.</text>
</comment>
<feature type="signal peptide" evidence="3">
    <location>
        <begin position="1"/>
        <end position="28"/>
    </location>
</feature>
<reference evidence="4" key="2">
    <citation type="submission" date="2018-07" db="EMBL/GenBank/DDBJ databases">
        <authorList>
            <person name="Mckenzie S.K."/>
            <person name="Kronauer D.J.C."/>
        </authorList>
    </citation>
    <scope>NUCLEOTIDE SEQUENCE</scope>
    <source>
        <strain evidence="4">Clonal line C1</strain>
    </source>
</reference>
<keyword evidence="3" id="KW-0732">Signal</keyword>
<name>A0A3L8E0V7_OOCBI</name>
<evidence type="ECO:0000256" key="3">
    <source>
        <dbReference type="SAM" id="SignalP"/>
    </source>
</evidence>
<dbReference type="EMBL" id="QOIP01000001">
    <property type="protein sequence ID" value="RLU26297.1"/>
    <property type="molecule type" value="Genomic_DNA"/>
</dbReference>
<feature type="chain" id="PRO_5018301841" evidence="3">
    <location>
        <begin position="29"/>
        <end position="227"/>
    </location>
</feature>
<reference evidence="4" key="1">
    <citation type="journal article" date="2018" name="Genome Res.">
        <title>The genomic architecture and molecular evolution of ant odorant receptors.</title>
        <authorList>
            <person name="McKenzie S.K."/>
            <person name="Kronauer D.J.C."/>
        </authorList>
    </citation>
    <scope>NUCLEOTIDE SEQUENCE [LARGE SCALE GENOMIC DNA]</scope>
    <source>
        <strain evidence="4">Clonal line C1</strain>
    </source>
</reference>
<dbReference type="AlphaFoldDB" id="A0A3L8E0V7"/>
<protein>
    <submittedName>
        <fullName evidence="4">Uncharacterized protein</fullName>
    </submittedName>
</protein>
<dbReference type="Proteomes" id="UP000279307">
    <property type="component" value="Chromosome 1"/>
</dbReference>
<accession>A0A3L8E0V7</accession>
<organism evidence="4">
    <name type="scientific">Ooceraea biroi</name>
    <name type="common">Clonal raider ant</name>
    <name type="synonym">Cerapachys biroi</name>
    <dbReference type="NCBI Taxonomy" id="2015173"/>
    <lineage>
        <taxon>Eukaryota</taxon>
        <taxon>Metazoa</taxon>
        <taxon>Ecdysozoa</taxon>
        <taxon>Arthropoda</taxon>
        <taxon>Hexapoda</taxon>
        <taxon>Insecta</taxon>
        <taxon>Pterygota</taxon>
        <taxon>Neoptera</taxon>
        <taxon>Endopterygota</taxon>
        <taxon>Hymenoptera</taxon>
        <taxon>Apocrita</taxon>
        <taxon>Aculeata</taxon>
        <taxon>Formicoidea</taxon>
        <taxon>Formicidae</taxon>
        <taxon>Dorylinae</taxon>
        <taxon>Ooceraea</taxon>
    </lineage>
</organism>
<keyword evidence="2" id="KW-0472">Membrane</keyword>
<sequence>MAVRKRDIMSLFLLGCLYFHIVTTPANCEQPGSDSNIAEITEEYYDAYNCTLSNARAESCRCSREAGDCCLMCCLNAAESESRCCYCYDCSLCRHEQHLQLLTMTRVSVSILFGFGIFGLIIVYCKICRRSRELARERCAIMQQEQQMSMYCSTIDGLRERPPPYGEVCGAPPVFMASHNSTPSLYAVLYNRACMQEAPPSYPETPKQERTDRFNESRSSPPTTQYI</sequence>
<proteinExistence type="predicted"/>
<feature type="region of interest" description="Disordered" evidence="1">
    <location>
        <begin position="199"/>
        <end position="227"/>
    </location>
</feature>